<evidence type="ECO:0000259" key="9">
    <source>
        <dbReference type="SMART" id="SM01002"/>
    </source>
</evidence>
<keyword evidence="5" id="KW-0521">NADP</keyword>
<comment type="catalytic activity">
    <reaction evidence="8">
        <text>NAD(+) + NADPH + H(+)(in) = NADH + NADP(+) + H(+)(out)</text>
        <dbReference type="Rhea" id="RHEA:47992"/>
        <dbReference type="ChEBI" id="CHEBI:15378"/>
        <dbReference type="ChEBI" id="CHEBI:57540"/>
        <dbReference type="ChEBI" id="CHEBI:57783"/>
        <dbReference type="ChEBI" id="CHEBI:57945"/>
        <dbReference type="ChEBI" id="CHEBI:58349"/>
        <dbReference type="EC" id="7.1.1.1"/>
    </reaction>
</comment>
<evidence type="ECO:0000256" key="7">
    <source>
        <dbReference type="ARBA" id="ARBA00023027"/>
    </source>
</evidence>
<dbReference type="PROSITE" id="PS00837">
    <property type="entry name" value="ALADH_PNT_2"/>
    <property type="match status" value="1"/>
</dbReference>
<dbReference type="SMART" id="SM01003">
    <property type="entry name" value="AlaDh_PNT_N"/>
    <property type="match status" value="1"/>
</dbReference>
<evidence type="ECO:0000256" key="8">
    <source>
        <dbReference type="ARBA" id="ARBA00048202"/>
    </source>
</evidence>
<dbReference type="AlphaFoldDB" id="A0A7I9VKY9"/>
<dbReference type="Pfam" id="PF05222">
    <property type="entry name" value="AlaDh_PNT_N"/>
    <property type="match status" value="1"/>
</dbReference>
<dbReference type="Proteomes" id="UP000503640">
    <property type="component" value="Unassembled WGS sequence"/>
</dbReference>
<organism evidence="11 12">
    <name type="scientific">Anaeromyxobacter diazotrophicus</name>
    <dbReference type="NCBI Taxonomy" id="2590199"/>
    <lineage>
        <taxon>Bacteria</taxon>
        <taxon>Pseudomonadati</taxon>
        <taxon>Myxococcota</taxon>
        <taxon>Myxococcia</taxon>
        <taxon>Myxococcales</taxon>
        <taxon>Cystobacterineae</taxon>
        <taxon>Anaeromyxobacteraceae</taxon>
        <taxon>Anaeromyxobacter</taxon>
    </lineage>
</organism>
<dbReference type="GO" id="GO:0008750">
    <property type="term" value="F:proton-translocating NAD(P)+ transhydrogenase activity"/>
    <property type="evidence" value="ECO:0007669"/>
    <property type="project" value="UniProtKB-EC"/>
</dbReference>
<evidence type="ECO:0000313" key="12">
    <source>
        <dbReference type="Proteomes" id="UP000503640"/>
    </source>
</evidence>
<keyword evidence="4" id="KW-0547">Nucleotide-binding</keyword>
<evidence type="ECO:0000313" key="11">
    <source>
        <dbReference type="EMBL" id="GEJ57061.1"/>
    </source>
</evidence>
<comment type="function">
    <text evidence="1">The transhydrogenation between NADH and NADP is coupled to respiration and ATP hydrolysis and functions as a proton pump across the membrane.</text>
</comment>
<evidence type="ECO:0000256" key="5">
    <source>
        <dbReference type="ARBA" id="ARBA00022857"/>
    </source>
</evidence>
<dbReference type="SUPFAM" id="SSF51735">
    <property type="entry name" value="NAD(P)-binding Rossmann-fold domains"/>
    <property type="match status" value="1"/>
</dbReference>
<dbReference type="InterPro" id="IPR007886">
    <property type="entry name" value="AlaDH/PNT_N"/>
</dbReference>
<keyword evidence="6" id="KW-1278">Translocase</keyword>
<dbReference type="GO" id="GO:0016491">
    <property type="term" value="F:oxidoreductase activity"/>
    <property type="evidence" value="ECO:0007669"/>
    <property type="project" value="InterPro"/>
</dbReference>
<dbReference type="SMART" id="SM01002">
    <property type="entry name" value="AlaDh_PNT_C"/>
    <property type="match status" value="1"/>
</dbReference>
<keyword evidence="12" id="KW-1185">Reference proteome</keyword>
<comment type="similarity">
    <text evidence="2">Belongs to the AlaDH/PNT family.</text>
</comment>
<dbReference type="GO" id="GO:0050661">
    <property type="term" value="F:NADP binding"/>
    <property type="evidence" value="ECO:0007669"/>
    <property type="project" value="TreeGrafter"/>
</dbReference>
<comment type="caution">
    <text evidence="11">The sequence shown here is derived from an EMBL/GenBank/DDBJ whole genome shotgun (WGS) entry which is preliminary data.</text>
</comment>
<dbReference type="InterPro" id="IPR007698">
    <property type="entry name" value="AlaDH/PNT_NAD(H)-bd"/>
</dbReference>
<dbReference type="GO" id="GO:0005886">
    <property type="term" value="C:plasma membrane"/>
    <property type="evidence" value="ECO:0007669"/>
    <property type="project" value="TreeGrafter"/>
</dbReference>
<evidence type="ECO:0000259" key="10">
    <source>
        <dbReference type="SMART" id="SM01003"/>
    </source>
</evidence>
<reference evidence="12" key="1">
    <citation type="journal article" date="2020" name="Appl. Environ. Microbiol.">
        <title>Diazotrophic Anaeromyxobacter Isolates from Soils.</title>
        <authorList>
            <person name="Masuda Y."/>
            <person name="Yamanaka H."/>
            <person name="Xu Z.X."/>
            <person name="Shiratori Y."/>
            <person name="Aono T."/>
            <person name="Amachi S."/>
            <person name="Senoo K."/>
            <person name="Itoh H."/>
        </authorList>
    </citation>
    <scope>NUCLEOTIDE SEQUENCE [LARGE SCALE GENOMIC DNA]</scope>
    <source>
        <strain evidence="12">R267</strain>
    </source>
</reference>
<accession>A0A7I9VKY9</accession>
<proteinExistence type="inferred from homology"/>
<dbReference type="GO" id="GO:0006740">
    <property type="term" value="P:NADPH regeneration"/>
    <property type="evidence" value="ECO:0007669"/>
    <property type="project" value="TreeGrafter"/>
</dbReference>
<dbReference type="CDD" id="cd05304">
    <property type="entry name" value="Rubrum_tdh"/>
    <property type="match status" value="1"/>
</dbReference>
<evidence type="ECO:0000256" key="6">
    <source>
        <dbReference type="ARBA" id="ARBA00022967"/>
    </source>
</evidence>
<protein>
    <recommendedName>
        <fullName evidence="3">proton-translocating NAD(P)(+) transhydrogenase</fullName>
        <ecNumber evidence="3">7.1.1.1</ecNumber>
    </recommendedName>
</protein>
<evidence type="ECO:0000256" key="2">
    <source>
        <dbReference type="ARBA" id="ARBA00005689"/>
    </source>
</evidence>
<evidence type="ECO:0000256" key="1">
    <source>
        <dbReference type="ARBA" id="ARBA00003943"/>
    </source>
</evidence>
<dbReference type="EMBL" id="BJTG01000004">
    <property type="protein sequence ID" value="GEJ57061.1"/>
    <property type="molecule type" value="Genomic_DNA"/>
</dbReference>
<evidence type="ECO:0000256" key="3">
    <source>
        <dbReference type="ARBA" id="ARBA00012943"/>
    </source>
</evidence>
<dbReference type="InterPro" id="IPR008143">
    <property type="entry name" value="Ala_DH/PNT_CS2"/>
</dbReference>
<feature type="domain" description="Alanine dehydrogenase/pyridine nucleotide transhydrogenase NAD(H)-binding" evidence="9">
    <location>
        <begin position="148"/>
        <end position="310"/>
    </location>
</feature>
<sequence>MRMRIGVPRETAAGERRVALVPETVARLTKGGHEVVVERGAGQAAGFPDAPYAAAGARLGDAAEALGAELVLKVQRPSLEEAGRLREGALLVSFLAPASSAGALAALAARKVTALAMELVPRITRAQAMDALSSQANLAGYKAVVIGAEALNRILPMMTTAAGTLAPARCFVLGAGVAGLQAIATARRLGAVVSAFDVRPVVKEQVQSLGATFVEVAVQAEGQGGYAKELAEDQQRRVTEAVAKHLVSQDLVVTTAQIPGRPAPRLISAEMVRAMKPGAVIVDLAAESGGNCELTRAGEAVDVGGVLVLGPVNVPSTLAFHASQTYSRNLQALLGHLLDKEGKPKLDLQDEITGAMVVTHAGEIRKK</sequence>
<dbReference type="Gene3D" id="3.40.50.720">
    <property type="entry name" value="NAD(P)-binding Rossmann-like Domain"/>
    <property type="match status" value="2"/>
</dbReference>
<dbReference type="NCBIfam" id="NF006942">
    <property type="entry name" value="PRK09424.1"/>
    <property type="match status" value="1"/>
</dbReference>
<gene>
    <name evidence="11" type="primary">pntA</name>
    <name evidence="11" type="ORF">AMYX_18020</name>
</gene>
<keyword evidence="7" id="KW-0520">NAD</keyword>
<feature type="domain" description="Alanine dehydrogenase/pyridine nucleotide transhydrogenase N-terminal" evidence="10">
    <location>
        <begin position="6"/>
        <end position="139"/>
    </location>
</feature>
<dbReference type="EC" id="7.1.1.1" evidence="3"/>
<dbReference type="SUPFAM" id="SSF52283">
    <property type="entry name" value="Formate/glycerate dehydrogenase catalytic domain-like"/>
    <property type="match status" value="1"/>
</dbReference>
<dbReference type="PANTHER" id="PTHR10160:SF19">
    <property type="entry name" value="PROTON-TRANSLOCATING NAD(P)(+) TRANSHYDROGENASE"/>
    <property type="match status" value="1"/>
</dbReference>
<dbReference type="PANTHER" id="PTHR10160">
    <property type="entry name" value="NAD(P) TRANSHYDROGENASE"/>
    <property type="match status" value="1"/>
</dbReference>
<evidence type="ECO:0000256" key="4">
    <source>
        <dbReference type="ARBA" id="ARBA00022741"/>
    </source>
</evidence>
<name>A0A7I9VKY9_9BACT</name>
<dbReference type="Pfam" id="PF01262">
    <property type="entry name" value="AlaDh_PNT_C"/>
    <property type="match status" value="1"/>
</dbReference>
<dbReference type="InterPro" id="IPR036291">
    <property type="entry name" value="NAD(P)-bd_dom_sf"/>
</dbReference>